<keyword evidence="3" id="KW-0805">Transcription regulation</keyword>
<dbReference type="SUPFAM" id="SSF52794">
    <property type="entry name" value="PTS system IIB component-like"/>
    <property type="match status" value="1"/>
</dbReference>
<evidence type="ECO:0000259" key="8">
    <source>
        <dbReference type="PROSITE" id="PS51099"/>
    </source>
</evidence>
<organism evidence="10 11">
    <name type="scientific">Marinithermofilum abyssi</name>
    <dbReference type="NCBI Taxonomy" id="1571185"/>
    <lineage>
        <taxon>Bacteria</taxon>
        <taxon>Bacillati</taxon>
        <taxon>Bacillota</taxon>
        <taxon>Bacilli</taxon>
        <taxon>Bacillales</taxon>
        <taxon>Thermoactinomycetaceae</taxon>
        <taxon>Marinithermofilum</taxon>
    </lineage>
</organism>
<dbReference type="Pfam" id="PF00359">
    <property type="entry name" value="PTS_EIIA_2"/>
    <property type="match status" value="1"/>
</dbReference>
<evidence type="ECO:0000313" key="10">
    <source>
        <dbReference type="EMBL" id="GGE24510.1"/>
    </source>
</evidence>
<dbReference type="GO" id="GO:0003700">
    <property type="term" value="F:DNA-binding transcription factor activity"/>
    <property type="evidence" value="ECO:0007669"/>
    <property type="project" value="InterPro"/>
</dbReference>
<dbReference type="InterPro" id="IPR002178">
    <property type="entry name" value="PTS_EIIA_type-2_dom"/>
</dbReference>
<dbReference type="InterPro" id="IPR011608">
    <property type="entry name" value="PRD"/>
</dbReference>
<protein>
    <submittedName>
        <fullName evidence="10">Transcriptional regulator MtlR</fullName>
    </submittedName>
</protein>
<evidence type="ECO:0000259" key="9">
    <source>
        <dbReference type="PROSITE" id="PS51372"/>
    </source>
</evidence>
<keyword evidence="1" id="KW-0808">Transferase</keyword>
<dbReference type="Gene3D" id="1.10.1790.10">
    <property type="entry name" value="PRD domain"/>
    <property type="match status" value="2"/>
</dbReference>
<dbReference type="InterPro" id="IPR016152">
    <property type="entry name" value="PTrfase/Anion_transptr"/>
</dbReference>
<dbReference type="PROSITE" id="PS51099">
    <property type="entry name" value="PTS_EIIB_TYPE_2"/>
    <property type="match status" value="1"/>
</dbReference>
<dbReference type="RefSeq" id="WP_188648536.1">
    <property type="nucleotide sequence ID" value="NZ_BMHQ01000010.1"/>
</dbReference>
<evidence type="ECO:0000259" key="7">
    <source>
        <dbReference type="PROSITE" id="PS51094"/>
    </source>
</evidence>
<dbReference type="InterPro" id="IPR001034">
    <property type="entry name" value="DeoR_HTH"/>
</dbReference>
<dbReference type="PROSITE" id="PS51372">
    <property type="entry name" value="PRD_2"/>
    <property type="match status" value="2"/>
</dbReference>
<dbReference type="InterPro" id="IPR036095">
    <property type="entry name" value="PTS_EIIB-like_sf"/>
</dbReference>
<feature type="domain" description="HTH deoR-type" evidence="6">
    <location>
        <begin position="4"/>
        <end position="63"/>
    </location>
</feature>
<dbReference type="PANTHER" id="PTHR30185:SF18">
    <property type="entry name" value="TRANSCRIPTIONAL REGULATOR MTLR"/>
    <property type="match status" value="1"/>
</dbReference>
<accession>A0A8J2YDB1</accession>
<keyword evidence="2" id="KW-0677">Repeat</keyword>
<reference evidence="10" key="1">
    <citation type="journal article" date="2014" name="Int. J. Syst. Evol. Microbiol.">
        <title>Complete genome sequence of Corynebacterium casei LMG S-19264T (=DSM 44701T), isolated from a smear-ripened cheese.</title>
        <authorList>
            <consortium name="US DOE Joint Genome Institute (JGI-PGF)"/>
            <person name="Walter F."/>
            <person name="Albersmeier A."/>
            <person name="Kalinowski J."/>
            <person name="Ruckert C."/>
        </authorList>
    </citation>
    <scope>NUCLEOTIDE SEQUENCE</scope>
    <source>
        <strain evidence="10">CGMCC 1.15179</strain>
    </source>
</reference>
<dbReference type="InterPro" id="IPR036390">
    <property type="entry name" value="WH_DNA-bd_sf"/>
</dbReference>
<dbReference type="Gene3D" id="1.10.10.10">
    <property type="entry name" value="Winged helix-like DNA-binding domain superfamily/Winged helix DNA-binding domain"/>
    <property type="match status" value="2"/>
</dbReference>
<dbReference type="SUPFAM" id="SSF63520">
    <property type="entry name" value="PTS-regulatory domain, PRD"/>
    <property type="match status" value="2"/>
</dbReference>
<evidence type="ECO:0000259" key="6">
    <source>
        <dbReference type="PROSITE" id="PS51000"/>
    </source>
</evidence>
<dbReference type="InterPro" id="IPR013196">
    <property type="entry name" value="HTH_11"/>
</dbReference>
<dbReference type="PANTHER" id="PTHR30185">
    <property type="entry name" value="CRYPTIC BETA-GLUCOSIDE BGL OPERON ANTITERMINATOR"/>
    <property type="match status" value="1"/>
</dbReference>
<dbReference type="PROSITE" id="PS51000">
    <property type="entry name" value="HTH_DEOR_2"/>
    <property type="match status" value="1"/>
</dbReference>
<reference evidence="10" key="2">
    <citation type="submission" date="2020-09" db="EMBL/GenBank/DDBJ databases">
        <authorList>
            <person name="Sun Q."/>
            <person name="Zhou Y."/>
        </authorList>
    </citation>
    <scope>NUCLEOTIDE SEQUENCE</scope>
    <source>
        <strain evidence="10">CGMCC 1.15179</strain>
    </source>
</reference>
<dbReference type="Pfam" id="PF08279">
    <property type="entry name" value="HTH_11"/>
    <property type="match status" value="1"/>
</dbReference>
<dbReference type="InterPro" id="IPR036634">
    <property type="entry name" value="PRD_sf"/>
</dbReference>
<dbReference type="GO" id="GO:0008982">
    <property type="term" value="F:protein-N(PI)-phosphohistidine-sugar phosphotransferase activity"/>
    <property type="evidence" value="ECO:0007669"/>
    <property type="project" value="InterPro"/>
</dbReference>
<dbReference type="Pfam" id="PF00874">
    <property type="entry name" value="PRD"/>
    <property type="match status" value="2"/>
</dbReference>
<sequence length="689" mass="77921">MYFTFRERNLLQLLTGPDRHWTVKELAETLDVSERTIHRDLAALEPTLDGFGLTLRRKAGVGVFLEGNPAGEKALRASLTESRATDYSQKERQKILLATLLDSSEPIKLAALSKELGVTPATISQDLDGVEKWLSTFNLSLIKKRGWGVQIIGTENNRRSAMRNLLAELFNEADLFTHFKDIPEGEQSDHASLLLERLLGLVEKEKITRVENVLKKEVENLPYTLAGSSYSGLVVHLALALERIEKGEAISFHPELVEKLRQTEEYLVASRIAEQLKREFGWVVPESEIANIALHLRGAKLGDDRNYWFDGSGLALEETAELVRRIGEKTGVSLEGDPSLMQGLLAHLERAIFRLEEGLPIHNPLLQRIQKDYPDLFKTVGEVVKEVFPEYQIPREEIGYLVMHFGAAIERRKRVQPLHALVVCASGIGTSRLLASRLQREFPEITRVQTASLTEWEKPDTRKYDLILSTIPLDMEESKYIRVHPYLTEKDIKRIRKHLQARRTREDRKPWRKAGESDAVEIMVQLKRMLGTALDVIHGFSLTRLPQGSLLESLTKACIQLESKGVLRNPSMVAKKLLERERRGGLGIPGTGLGLFHARSADVLQPSFTQYVLDTPLKVEGMDGNRVKMTNLLVLLAPEEGEEKDAELLSRISVLTIEAPSIFQSEDEEKIRGFLADKLYRTLLETFKE</sequence>
<feature type="domain" description="PTS EIIA type-2" evidence="7">
    <location>
        <begin position="534"/>
        <end position="686"/>
    </location>
</feature>
<dbReference type="Pfam" id="PF05043">
    <property type="entry name" value="Mga"/>
    <property type="match status" value="1"/>
</dbReference>
<dbReference type="EMBL" id="BMHQ01000010">
    <property type="protein sequence ID" value="GGE24510.1"/>
    <property type="molecule type" value="Genomic_DNA"/>
</dbReference>
<dbReference type="InterPro" id="IPR050661">
    <property type="entry name" value="BglG_antiterminators"/>
</dbReference>
<dbReference type="SUPFAM" id="SSF46785">
    <property type="entry name" value="Winged helix' DNA-binding domain"/>
    <property type="match status" value="2"/>
</dbReference>
<dbReference type="CDD" id="cd05568">
    <property type="entry name" value="PTS_IIB_bgl_like"/>
    <property type="match status" value="1"/>
</dbReference>
<dbReference type="PROSITE" id="PS51094">
    <property type="entry name" value="PTS_EIIA_TYPE_2"/>
    <property type="match status" value="1"/>
</dbReference>
<evidence type="ECO:0000256" key="5">
    <source>
        <dbReference type="ARBA" id="ARBA00023163"/>
    </source>
</evidence>
<dbReference type="InterPro" id="IPR007737">
    <property type="entry name" value="Mga_HTH"/>
</dbReference>
<dbReference type="SUPFAM" id="SSF55804">
    <property type="entry name" value="Phoshotransferase/anion transport protein"/>
    <property type="match status" value="1"/>
</dbReference>
<name>A0A8J2YDB1_9BACL</name>
<evidence type="ECO:0000256" key="1">
    <source>
        <dbReference type="ARBA" id="ARBA00022679"/>
    </source>
</evidence>
<dbReference type="InterPro" id="IPR036388">
    <property type="entry name" value="WH-like_DNA-bd_sf"/>
</dbReference>
<feature type="domain" description="PRD" evidence="9">
    <location>
        <begin position="310"/>
        <end position="415"/>
    </location>
</feature>
<keyword evidence="4" id="KW-0010">Activator</keyword>
<dbReference type="GO" id="GO:0009401">
    <property type="term" value="P:phosphoenolpyruvate-dependent sugar phosphotransferase system"/>
    <property type="evidence" value="ECO:0007669"/>
    <property type="project" value="InterPro"/>
</dbReference>
<keyword evidence="5" id="KW-0804">Transcription</keyword>
<feature type="domain" description="PRD" evidence="9">
    <location>
        <begin position="201"/>
        <end position="306"/>
    </location>
</feature>
<dbReference type="InterPro" id="IPR003501">
    <property type="entry name" value="PTS_EIIB_2/3"/>
</dbReference>
<gene>
    <name evidence="10" type="primary">mtlR</name>
    <name evidence="10" type="ORF">GCM10011571_28330</name>
</gene>
<evidence type="ECO:0000256" key="3">
    <source>
        <dbReference type="ARBA" id="ARBA00023015"/>
    </source>
</evidence>
<proteinExistence type="predicted"/>
<evidence type="ECO:0000313" key="11">
    <source>
        <dbReference type="Proteomes" id="UP000625210"/>
    </source>
</evidence>
<comment type="caution">
    <text evidence="10">The sequence shown here is derived from an EMBL/GenBank/DDBJ whole genome shotgun (WGS) entry which is preliminary data.</text>
</comment>
<dbReference type="Gene3D" id="3.40.930.10">
    <property type="entry name" value="Mannitol-specific EII, Chain A"/>
    <property type="match status" value="1"/>
</dbReference>
<evidence type="ECO:0000256" key="4">
    <source>
        <dbReference type="ARBA" id="ARBA00023159"/>
    </source>
</evidence>
<dbReference type="Pfam" id="PF02302">
    <property type="entry name" value="PTS_IIB"/>
    <property type="match status" value="1"/>
</dbReference>
<evidence type="ECO:0000256" key="2">
    <source>
        <dbReference type="ARBA" id="ARBA00022737"/>
    </source>
</evidence>
<dbReference type="InterPro" id="IPR013011">
    <property type="entry name" value="PTS_EIIB_2"/>
</dbReference>
<feature type="domain" description="PTS EIIB type-2" evidence="8">
    <location>
        <begin position="418"/>
        <end position="507"/>
    </location>
</feature>
<dbReference type="AlphaFoldDB" id="A0A8J2YDB1"/>
<dbReference type="Gene3D" id="3.40.50.2300">
    <property type="match status" value="1"/>
</dbReference>
<keyword evidence="11" id="KW-1185">Reference proteome</keyword>
<dbReference type="Proteomes" id="UP000625210">
    <property type="component" value="Unassembled WGS sequence"/>
</dbReference>